<keyword evidence="4" id="KW-1185">Reference proteome</keyword>
<accession>A0ABV0UHR1</accession>
<evidence type="ECO:0000313" key="4">
    <source>
        <dbReference type="Proteomes" id="UP001482620"/>
    </source>
</evidence>
<reference evidence="3 4" key="1">
    <citation type="submission" date="2021-06" db="EMBL/GenBank/DDBJ databases">
        <authorList>
            <person name="Palmer J.M."/>
        </authorList>
    </citation>
    <scope>NUCLEOTIDE SEQUENCE [LARGE SCALE GENOMIC DNA]</scope>
    <source>
        <strain evidence="4">if_2019</strain>
        <tissue evidence="3">Muscle</tissue>
    </source>
</reference>
<evidence type="ECO:0000313" key="3">
    <source>
        <dbReference type="EMBL" id="MEQ2244286.1"/>
    </source>
</evidence>
<evidence type="ECO:0000256" key="2">
    <source>
        <dbReference type="SAM" id="Phobius"/>
    </source>
</evidence>
<feature type="compositionally biased region" description="Acidic residues" evidence="1">
    <location>
        <begin position="1"/>
        <end position="13"/>
    </location>
</feature>
<feature type="transmembrane region" description="Helical" evidence="2">
    <location>
        <begin position="84"/>
        <end position="111"/>
    </location>
</feature>
<name>A0ABV0UHR1_9TELE</name>
<dbReference type="Proteomes" id="UP001482620">
    <property type="component" value="Unassembled WGS sequence"/>
</dbReference>
<protein>
    <submittedName>
        <fullName evidence="3">Uncharacterized protein</fullName>
    </submittedName>
</protein>
<proteinExistence type="predicted"/>
<dbReference type="EMBL" id="JAHRIQ010070874">
    <property type="protein sequence ID" value="MEQ2244286.1"/>
    <property type="molecule type" value="Genomic_DNA"/>
</dbReference>
<keyword evidence="2" id="KW-0472">Membrane</keyword>
<comment type="caution">
    <text evidence="3">The sequence shown here is derived from an EMBL/GenBank/DDBJ whole genome shotgun (WGS) entry which is preliminary data.</text>
</comment>
<organism evidence="3 4">
    <name type="scientific">Ilyodon furcidens</name>
    <name type="common">goldbreast splitfin</name>
    <dbReference type="NCBI Taxonomy" id="33524"/>
    <lineage>
        <taxon>Eukaryota</taxon>
        <taxon>Metazoa</taxon>
        <taxon>Chordata</taxon>
        <taxon>Craniata</taxon>
        <taxon>Vertebrata</taxon>
        <taxon>Euteleostomi</taxon>
        <taxon>Actinopterygii</taxon>
        <taxon>Neopterygii</taxon>
        <taxon>Teleostei</taxon>
        <taxon>Neoteleostei</taxon>
        <taxon>Acanthomorphata</taxon>
        <taxon>Ovalentaria</taxon>
        <taxon>Atherinomorphae</taxon>
        <taxon>Cyprinodontiformes</taxon>
        <taxon>Goodeidae</taxon>
        <taxon>Ilyodon</taxon>
    </lineage>
</organism>
<evidence type="ECO:0000256" key="1">
    <source>
        <dbReference type="SAM" id="MobiDB-lite"/>
    </source>
</evidence>
<feature type="region of interest" description="Disordered" evidence="1">
    <location>
        <begin position="1"/>
        <end position="21"/>
    </location>
</feature>
<keyword evidence="2" id="KW-0812">Transmembrane</keyword>
<gene>
    <name evidence="3" type="ORF">ILYODFUR_015492</name>
</gene>
<keyword evidence="2" id="KW-1133">Transmembrane helix</keyword>
<sequence length="123" mass="14471">MRGRVEEEELELEEDKKEGGGSALGGMHCCCRPLYLNNCTSWFMGFREVLCVSVVQPWDIENLAFPTINIQRFTSGAKTCFAQIWVYIFIFHLYLIFDWLFSSFIHLYVLISEKKIYFCFRAN</sequence>